<reference evidence="2 3" key="1">
    <citation type="journal article" date="2015" name="Proc. Natl. Acad. Sci. U.S.A.">
        <title>The resurrection genome of Boea hygrometrica: A blueprint for survival of dehydration.</title>
        <authorList>
            <person name="Xiao L."/>
            <person name="Yang G."/>
            <person name="Zhang L."/>
            <person name="Yang X."/>
            <person name="Zhao S."/>
            <person name="Ji Z."/>
            <person name="Zhou Q."/>
            <person name="Hu M."/>
            <person name="Wang Y."/>
            <person name="Chen M."/>
            <person name="Xu Y."/>
            <person name="Jin H."/>
            <person name="Xiao X."/>
            <person name="Hu G."/>
            <person name="Bao F."/>
            <person name="Hu Y."/>
            <person name="Wan P."/>
            <person name="Li L."/>
            <person name="Deng X."/>
            <person name="Kuang T."/>
            <person name="Xiang C."/>
            <person name="Zhu J.K."/>
            <person name="Oliver M.J."/>
            <person name="He Y."/>
        </authorList>
    </citation>
    <scope>NUCLEOTIDE SEQUENCE [LARGE SCALE GENOMIC DNA]</scope>
    <source>
        <strain evidence="3">cv. XS01</strain>
    </source>
</reference>
<accession>A0A2Z7BYU4</accession>
<evidence type="ECO:0000313" key="2">
    <source>
        <dbReference type="EMBL" id="KZV39649.1"/>
    </source>
</evidence>
<feature type="region of interest" description="Disordered" evidence="1">
    <location>
        <begin position="539"/>
        <end position="564"/>
    </location>
</feature>
<name>A0A2Z7BYU4_9LAMI</name>
<feature type="compositionally biased region" description="Basic and acidic residues" evidence="1">
    <location>
        <begin position="190"/>
        <end position="209"/>
    </location>
</feature>
<evidence type="ECO:0000313" key="3">
    <source>
        <dbReference type="Proteomes" id="UP000250235"/>
    </source>
</evidence>
<feature type="compositionally biased region" description="Basic and acidic residues" evidence="1">
    <location>
        <begin position="615"/>
        <end position="625"/>
    </location>
</feature>
<feature type="region of interest" description="Disordered" evidence="1">
    <location>
        <begin position="603"/>
        <end position="630"/>
    </location>
</feature>
<dbReference type="EMBL" id="KV000902">
    <property type="protein sequence ID" value="KZV39649.1"/>
    <property type="molecule type" value="Genomic_DNA"/>
</dbReference>
<feature type="compositionally biased region" description="Polar residues" evidence="1">
    <location>
        <begin position="166"/>
        <end position="178"/>
    </location>
</feature>
<feature type="compositionally biased region" description="Basic and acidic residues" evidence="1">
    <location>
        <begin position="540"/>
        <end position="564"/>
    </location>
</feature>
<feature type="compositionally biased region" description="Basic and acidic residues" evidence="1">
    <location>
        <begin position="284"/>
        <end position="295"/>
    </location>
</feature>
<keyword evidence="3" id="KW-1185">Reference proteome</keyword>
<organism evidence="2 3">
    <name type="scientific">Dorcoceras hygrometricum</name>
    <dbReference type="NCBI Taxonomy" id="472368"/>
    <lineage>
        <taxon>Eukaryota</taxon>
        <taxon>Viridiplantae</taxon>
        <taxon>Streptophyta</taxon>
        <taxon>Embryophyta</taxon>
        <taxon>Tracheophyta</taxon>
        <taxon>Spermatophyta</taxon>
        <taxon>Magnoliopsida</taxon>
        <taxon>eudicotyledons</taxon>
        <taxon>Gunneridae</taxon>
        <taxon>Pentapetalae</taxon>
        <taxon>asterids</taxon>
        <taxon>lamiids</taxon>
        <taxon>Lamiales</taxon>
        <taxon>Gesneriaceae</taxon>
        <taxon>Didymocarpoideae</taxon>
        <taxon>Trichosporeae</taxon>
        <taxon>Loxocarpinae</taxon>
        <taxon>Dorcoceras</taxon>
    </lineage>
</organism>
<sequence length="744" mass="83856">MALTKDKFTEAFGLPYEGLTNFLNIPKETVSEMRHQLSGSDEPFQAPNKKREMKTEFHLLHDVVTKALCTKAGSFDQVTSAKLNMMIAISAGLKFNWAQILFQVLLNMVNFPKCQSQGFSIQISVLLRNIVKENLGESEKLHPQKVLTGKSVQTYIKKNLEIKPSGESSKQNEDTASNAEGGVSQGAQPVKKEKIVNKKKMITEEEPRQKKPKGTKRTKRVESSDSESNISLPITHLVRRKRTQRPQTLQRSTGERDDPQHGSIPAVPVEGAGISVKENIATGSEEHERANHEPDAQMGGGFQNEENQGYETRMDPVNPNESDGAQNESERSTVNILEKKLKTLNGLLSSALMGKGKGTLDVIAKLSPVEEHFQLVLKSDWNNMSAKMDIFDDWTHFRREVRLKDIFSFDHLSQIEEQLLEWGETEQISELFERRSLIMYKLYGLEVEKLYNEHLDNFKIDAPSVNHDYLCIRCLNEELQEIATLHRAQLALASLPIMYPEAPFAGLVLNQPPFLALAFSSQAEQEQAVGHASIQPTVQHDSEAVKSQDHQAHEHEPSVQEVEHQALDDDHQAHCEHNSLDEQQEQQGSGGNPTQIEDPSVHIVDISNNPGTHSFLDEHGTDHQDPSPSNLRMVTYTPHSEEDTWLSFLKISESSHAGSQWMFISSPPDSPQANSKLDEAEKVVASIDSRMIYMEPKLTSVDSRTLSLDSKMQSMEFNFRSLNSHIERLLDTQTFLKLDFGRHF</sequence>
<proteinExistence type="predicted"/>
<feature type="compositionally biased region" description="Polar residues" evidence="1">
    <location>
        <begin position="319"/>
        <end position="332"/>
    </location>
</feature>
<dbReference type="AlphaFoldDB" id="A0A2Z7BYU4"/>
<evidence type="ECO:0000256" key="1">
    <source>
        <dbReference type="SAM" id="MobiDB-lite"/>
    </source>
</evidence>
<dbReference type="Proteomes" id="UP000250235">
    <property type="component" value="Unassembled WGS sequence"/>
</dbReference>
<gene>
    <name evidence="2" type="ORF">F511_30455</name>
</gene>
<feature type="compositionally biased region" description="Basic residues" evidence="1">
    <location>
        <begin position="210"/>
        <end position="219"/>
    </location>
</feature>
<feature type="region of interest" description="Disordered" evidence="1">
    <location>
        <begin position="160"/>
        <end position="332"/>
    </location>
</feature>
<protein>
    <submittedName>
        <fullName evidence="2">Uncharacterized protein</fullName>
    </submittedName>
</protein>